<proteinExistence type="predicted"/>
<dbReference type="RefSeq" id="XP_008026906.1">
    <property type="nucleotide sequence ID" value="XM_008028715.1"/>
</dbReference>
<reference evidence="1 2" key="2">
    <citation type="journal article" date="2013" name="PLoS Genet.">
        <title>Comparative genome structure, secondary metabolite, and effector coding capacity across Cochliobolus pathogens.</title>
        <authorList>
            <person name="Condon B.J."/>
            <person name="Leng Y."/>
            <person name="Wu D."/>
            <person name="Bushley K.E."/>
            <person name="Ohm R.A."/>
            <person name="Otillar R."/>
            <person name="Martin J."/>
            <person name="Schackwitz W."/>
            <person name="Grimwood J."/>
            <person name="MohdZainudin N."/>
            <person name="Xue C."/>
            <person name="Wang R."/>
            <person name="Manning V.A."/>
            <person name="Dhillon B."/>
            <person name="Tu Z.J."/>
            <person name="Steffenson B.J."/>
            <person name="Salamov A."/>
            <person name="Sun H."/>
            <person name="Lowry S."/>
            <person name="LaButti K."/>
            <person name="Han J."/>
            <person name="Copeland A."/>
            <person name="Lindquist E."/>
            <person name="Barry K."/>
            <person name="Schmutz J."/>
            <person name="Baker S.E."/>
            <person name="Ciuffetti L.M."/>
            <person name="Grigoriev I.V."/>
            <person name="Zhong S."/>
            <person name="Turgeon B.G."/>
        </authorList>
    </citation>
    <scope>NUCLEOTIDE SEQUENCE [LARGE SCALE GENOMIC DNA]</scope>
    <source>
        <strain evidence="2">28A</strain>
    </source>
</reference>
<dbReference type="GeneID" id="19402333"/>
<reference evidence="1 2" key="1">
    <citation type="journal article" date="2012" name="PLoS Pathog.">
        <title>Diverse lifestyles and strategies of plant pathogenesis encoded in the genomes of eighteen Dothideomycetes fungi.</title>
        <authorList>
            <person name="Ohm R.A."/>
            <person name="Feau N."/>
            <person name="Henrissat B."/>
            <person name="Schoch C.L."/>
            <person name="Horwitz B.A."/>
            <person name="Barry K.W."/>
            <person name="Condon B.J."/>
            <person name="Copeland A.C."/>
            <person name="Dhillon B."/>
            <person name="Glaser F."/>
            <person name="Hesse C.N."/>
            <person name="Kosti I."/>
            <person name="LaButti K."/>
            <person name="Lindquist E.A."/>
            <person name="Lucas S."/>
            <person name="Salamov A.A."/>
            <person name="Bradshaw R.E."/>
            <person name="Ciuffetti L."/>
            <person name="Hamelin R.C."/>
            <person name="Kema G.H.J."/>
            <person name="Lawrence C."/>
            <person name="Scott J.A."/>
            <person name="Spatafora J.W."/>
            <person name="Turgeon B.G."/>
            <person name="de Wit P.J.G.M."/>
            <person name="Zhong S."/>
            <person name="Goodwin S.B."/>
            <person name="Grigoriev I.V."/>
        </authorList>
    </citation>
    <scope>NUCLEOTIDE SEQUENCE [LARGE SCALE GENOMIC DNA]</scope>
    <source>
        <strain evidence="2">28A</strain>
    </source>
</reference>
<keyword evidence="2" id="KW-1185">Reference proteome</keyword>
<evidence type="ECO:0000313" key="1">
    <source>
        <dbReference type="EMBL" id="EOA85037.1"/>
    </source>
</evidence>
<dbReference type="EMBL" id="KB908703">
    <property type="protein sequence ID" value="EOA85037.1"/>
    <property type="molecule type" value="Genomic_DNA"/>
</dbReference>
<gene>
    <name evidence="1" type="ORF">SETTUDRAFT_20556</name>
</gene>
<dbReference type="OrthoDB" id="3691583at2759"/>
<organism evidence="1 2">
    <name type="scientific">Exserohilum turcicum (strain 28A)</name>
    <name type="common">Northern leaf blight fungus</name>
    <name type="synonym">Setosphaeria turcica</name>
    <dbReference type="NCBI Taxonomy" id="671987"/>
    <lineage>
        <taxon>Eukaryota</taxon>
        <taxon>Fungi</taxon>
        <taxon>Dikarya</taxon>
        <taxon>Ascomycota</taxon>
        <taxon>Pezizomycotina</taxon>
        <taxon>Dothideomycetes</taxon>
        <taxon>Pleosporomycetidae</taxon>
        <taxon>Pleosporales</taxon>
        <taxon>Pleosporineae</taxon>
        <taxon>Pleosporaceae</taxon>
        <taxon>Exserohilum</taxon>
    </lineage>
</organism>
<protein>
    <submittedName>
        <fullName evidence="1">Uncharacterized protein</fullName>
    </submittedName>
</protein>
<evidence type="ECO:0000313" key="2">
    <source>
        <dbReference type="Proteomes" id="UP000016935"/>
    </source>
</evidence>
<accession>R0K9X6</accession>
<dbReference type="HOGENOM" id="CLU_664238_0_0_1"/>
<dbReference type="Proteomes" id="UP000016935">
    <property type="component" value="Unassembled WGS sequence"/>
</dbReference>
<dbReference type="AlphaFoldDB" id="R0K9X6"/>
<name>R0K9X6_EXST2</name>
<sequence>MGGPFPKKKRNDTEASVSTVSAKRYGQVLGEYEAAVKKLQDTLSKETRSIIQEVVEAKSSKLQEHQIQHTKLVGATTANKVQATDKITPSAISVEDVARIVSNAQTTRGAFVAFEKASTCAQLKLELCNLEEQVSKEEEALVRSGVVGSDWCKCYEKISNLRAKIQVCAYKLQDDREQATHLIASAYKAMRKAAYISSCNIEIPGLGTWTSMPMPATVPDKYASASTQISSESLIAVKPRYQSIQKVSQDVFAVGDIGWLPLPRLSLCPSPADIPSSCGAISLKTYPFIIARKLPDCMIGLVISTAGGDGLTRKPEAIRQRSTYIFSATTTRILDLPSRSSVLNPRVLLKVQEPTAGDGLDGYSPDEGAFVDMLDTYTIQYDSRFEKVACLTKASVGAMKQMRLSALLHGGFEG</sequence>